<dbReference type="GO" id="GO:0004386">
    <property type="term" value="F:helicase activity"/>
    <property type="evidence" value="ECO:0007669"/>
    <property type="project" value="UniProtKB-KW"/>
</dbReference>
<dbReference type="GO" id="GO:0016604">
    <property type="term" value="C:nuclear body"/>
    <property type="evidence" value="ECO:0007669"/>
    <property type="project" value="TreeGrafter"/>
</dbReference>
<dbReference type="Pfam" id="PF13086">
    <property type="entry name" value="AAA_11"/>
    <property type="match status" value="1"/>
</dbReference>
<dbReference type="InterPro" id="IPR008984">
    <property type="entry name" value="SMAD_FHA_dom_sf"/>
</dbReference>
<dbReference type="InterPro" id="IPR027417">
    <property type="entry name" value="P-loop_NTPase"/>
</dbReference>
<dbReference type="FunFam" id="3.40.50.300:FF:000326">
    <property type="entry name" value="P-loop containing nucleoside triphosphate hydrolase"/>
    <property type="match status" value="1"/>
</dbReference>
<dbReference type="InterPro" id="IPR045055">
    <property type="entry name" value="DNA2/NAM7-like"/>
</dbReference>
<comment type="caution">
    <text evidence="7">The sequence shown here is derived from an EMBL/GenBank/DDBJ whole genome shotgun (WGS) entry which is preliminary data.</text>
</comment>
<dbReference type="SMART" id="SM00240">
    <property type="entry name" value="FHA"/>
    <property type="match status" value="1"/>
</dbReference>
<dbReference type="Gene3D" id="2.60.200.20">
    <property type="match status" value="1"/>
</dbReference>
<dbReference type="EMBL" id="BLKM01002051">
    <property type="protein sequence ID" value="GFG40447.1"/>
    <property type="molecule type" value="Genomic_DNA"/>
</dbReference>
<dbReference type="GO" id="GO:0001147">
    <property type="term" value="F:transcription termination site sequence-specific DNA binding"/>
    <property type="evidence" value="ECO:0007669"/>
    <property type="project" value="TreeGrafter"/>
</dbReference>
<gene>
    <name evidence="7" type="ORF">Cfor_01616</name>
</gene>
<evidence type="ECO:0000256" key="5">
    <source>
        <dbReference type="SAM" id="MobiDB-lite"/>
    </source>
</evidence>
<dbReference type="PANTHER" id="PTHR10887">
    <property type="entry name" value="DNA2/NAM7 HELICASE FAMILY"/>
    <property type="match status" value="1"/>
</dbReference>
<dbReference type="SUPFAM" id="SSF52540">
    <property type="entry name" value="P-loop containing nucleoside triphosphate hydrolases"/>
    <property type="match status" value="1"/>
</dbReference>
<organism evidence="7 8">
    <name type="scientific">Coptotermes formosanus</name>
    <name type="common">Formosan subterranean termite</name>
    <dbReference type="NCBI Taxonomy" id="36987"/>
    <lineage>
        <taxon>Eukaryota</taxon>
        <taxon>Metazoa</taxon>
        <taxon>Ecdysozoa</taxon>
        <taxon>Arthropoda</taxon>
        <taxon>Hexapoda</taxon>
        <taxon>Insecta</taxon>
        <taxon>Pterygota</taxon>
        <taxon>Neoptera</taxon>
        <taxon>Polyneoptera</taxon>
        <taxon>Dictyoptera</taxon>
        <taxon>Blattodea</taxon>
        <taxon>Blattoidea</taxon>
        <taxon>Termitoidae</taxon>
        <taxon>Rhinotermitidae</taxon>
        <taxon>Coptotermes</taxon>
    </lineage>
</organism>
<dbReference type="PROSITE" id="PS50006">
    <property type="entry name" value="FHA_DOMAIN"/>
    <property type="match status" value="1"/>
</dbReference>
<evidence type="ECO:0000256" key="2">
    <source>
        <dbReference type="ARBA" id="ARBA00022801"/>
    </source>
</evidence>
<evidence type="ECO:0000313" key="7">
    <source>
        <dbReference type="EMBL" id="GFG40447.1"/>
    </source>
</evidence>
<dbReference type="GO" id="GO:0005694">
    <property type="term" value="C:chromosome"/>
    <property type="evidence" value="ECO:0007669"/>
    <property type="project" value="UniProtKB-ARBA"/>
</dbReference>
<keyword evidence="4" id="KW-0067">ATP-binding</keyword>
<dbReference type="InterPro" id="IPR000253">
    <property type="entry name" value="FHA_dom"/>
</dbReference>
<dbReference type="Pfam" id="PF00498">
    <property type="entry name" value="FHA"/>
    <property type="match status" value="1"/>
</dbReference>
<dbReference type="Proteomes" id="UP000502823">
    <property type="component" value="Unassembled WGS sequence"/>
</dbReference>
<dbReference type="GO" id="GO:0016787">
    <property type="term" value="F:hydrolase activity"/>
    <property type="evidence" value="ECO:0007669"/>
    <property type="project" value="UniProtKB-KW"/>
</dbReference>
<dbReference type="InterPro" id="IPR041677">
    <property type="entry name" value="DNA2/NAM7_AAA_11"/>
</dbReference>
<evidence type="ECO:0000259" key="6">
    <source>
        <dbReference type="PROSITE" id="PS50006"/>
    </source>
</evidence>
<dbReference type="CDD" id="cd18808">
    <property type="entry name" value="SF1_C_Upf1"/>
    <property type="match status" value="1"/>
</dbReference>
<evidence type="ECO:0000256" key="1">
    <source>
        <dbReference type="ARBA" id="ARBA00022741"/>
    </source>
</evidence>
<keyword evidence="8" id="KW-1185">Reference proteome</keyword>
<dbReference type="OrthoDB" id="2285229at2759"/>
<name>A0A6L2QE25_COPFO</name>
<keyword evidence="2" id="KW-0378">Hydrolase</keyword>
<keyword evidence="1" id="KW-0547">Nucleotide-binding</keyword>
<accession>A0A6L2QE25</accession>
<dbReference type="InterPro" id="IPR041679">
    <property type="entry name" value="DNA2/NAM7-like_C"/>
</dbReference>
<dbReference type="CDD" id="cd18042">
    <property type="entry name" value="DEXXQc_SETX"/>
    <property type="match status" value="1"/>
</dbReference>
<evidence type="ECO:0000256" key="4">
    <source>
        <dbReference type="ARBA" id="ARBA00022840"/>
    </source>
</evidence>
<feature type="region of interest" description="Disordered" evidence="5">
    <location>
        <begin position="1298"/>
        <end position="1354"/>
    </location>
</feature>
<dbReference type="InterPro" id="IPR047187">
    <property type="entry name" value="SF1_C_Upf1"/>
</dbReference>
<protein>
    <recommendedName>
        <fullName evidence="6">FHA domain-containing protein</fullName>
    </recommendedName>
</protein>
<dbReference type="Pfam" id="PF13087">
    <property type="entry name" value="AAA_12"/>
    <property type="match status" value="1"/>
</dbReference>
<dbReference type="Gene3D" id="3.40.50.300">
    <property type="entry name" value="P-loop containing nucleotide triphosphate hydrolases"/>
    <property type="match status" value="2"/>
</dbReference>
<dbReference type="PANTHER" id="PTHR10887:SF495">
    <property type="entry name" value="HELICASE SENATAXIN ISOFORM X1-RELATED"/>
    <property type="match status" value="1"/>
</dbReference>
<feature type="compositionally biased region" description="Basic and acidic residues" evidence="5">
    <location>
        <begin position="236"/>
        <end position="256"/>
    </location>
</feature>
<dbReference type="CDD" id="cd00060">
    <property type="entry name" value="FHA"/>
    <property type="match status" value="1"/>
</dbReference>
<keyword evidence="3" id="KW-0347">Helicase</keyword>
<dbReference type="InParanoid" id="A0A6L2QE25"/>
<proteinExistence type="predicted"/>
<evidence type="ECO:0000313" key="8">
    <source>
        <dbReference type="Proteomes" id="UP000502823"/>
    </source>
</evidence>
<feature type="region of interest" description="Disordered" evidence="5">
    <location>
        <begin position="227"/>
        <end position="267"/>
    </location>
</feature>
<reference evidence="8" key="1">
    <citation type="submission" date="2020-01" db="EMBL/GenBank/DDBJ databases">
        <title>Draft genome sequence of the Termite Coptotermes fromosanus.</title>
        <authorList>
            <person name="Itakura S."/>
            <person name="Yosikawa Y."/>
            <person name="Umezawa K."/>
        </authorList>
    </citation>
    <scope>NUCLEOTIDE SEQUENCE [LARGE SCALE GENOMIC DNA]</scope>
</reference>
<dbReference type="SUPFAM" id="SSF49879">
    <property type="entry name" value="SMAD/FHA domain"/>
    <property type="match status" value="1"/>
</dbReference>
<dbReference type="GO" id="GO:0005524">
    <property type="term" value="F:ATP binding"/>
    <property type="evidence" value="ECO:0007669"/>
    <property type="project" value="UniProtKB-KW"/>
</dbReference>
<dbReference type="GO" id="GO:0006369">
    <property type="term" value="P:termination of RNA polymerase II transcription"/>
    <property type="evidence" value="ECO:0007669"/>
    <property type="project" value="TreeGrafter"/>
</dbReference>
<sequence>MLRVNVQNEKGDTSENLDCWVLPYQVLVAHLSTAVHTDSMEGMTDRKVHSSLVNQFVSRTYGLTGKSFPFSTVFFYIQRSLVSSTIIVCYERATIDACSDTVAKTWTYPATVSLSMYTIGRSRENVIKCLSLHVSRKHCKILQRGENLTIVDLSSSNGTYINKTRILSEREISLREGDLIGVGVTETIDSDCYVFRLCRKFFKKPLPQFFALPDSSTGGHEVVIITDSDSESGAQDSREAEAKESRKQPAKEEHGVSPKVPGLGDATTSLETSLNLSVENSGVFSGSVKRERKRQYEEPDDVTKIKKCTCEQKSRRLEKRAATRTASKSEVLDIVSDCDETEEKNVNTSSGSVTALDIAGDTGLASDCVTSAASKTTQNAEPEVLHHCRTDSITMDMTAVSLPVGGMECESEEMQIGLQNSIRSTVCEGFRTKLLNSRVPCLIKKDVESLDNNLQKISPVSACAVNKEKHEHFMKPALHNEHPVADVKGASKHSSEGPSCTVRKKSLSLGIKNVNKWLGTDKAQHAGSAGACTSSMLELCVTNEGARIAESSRCITSHDKAVSQLNVEVQKCAAPCSLYGRDNHSGSHSDTVTSNRAELPTAQKYNSHETSVRSKGLGTKIKSNEDNILPSSCSVDVNDVFKCEEVLKSEPDISLGNQDITAELYSRDKNAECLNKPVKKKLKRTDESVSGNYKSSLSLVSREPRTVLCKGNKSIVVTGGDGIVTHEKSHLLSGAPELAINDISNSYVDGDDFQLPVQHPGISYSNKNKSKLNIPPDNCHDKHMESSGVLEHHALETENSPVEALISDDKEQLVAKKGKKKPKRKRIVSVLSSSDEDFEMEGCRKELESPKQIMGNGKSSIQLLKGKQALPCTSENGTKSDCLQFEKTRTESVDEVSTGSSKSRVSIQNSVSSVEDYKGKNIAQVNKNAGNSGFVEGETLEDEQFAQICKRKLVVKLERLSDDLCTSDNVVVSEPANQSLNYTLDEDIIVVSGDSDEDFPSSQIFDDQKPNAELLKTEGKDVAHEELVFHKVVEDVDELVLEDDDSDFDDNWFKKLSQQDLECEAVSDLPVQHLPRETGRKDTGSREGSWTDVSLPQVAADGEGTEEVSLAGDLLKTGHEVKQQIKEQVNKRTYNAKTLIIHPPPLPPRRAFRRGISAEAATRMYKKQMDVCQQAVKPRKIVSNAGSKKEPDPKEKEVKLHVSIPDDPRNLTAKQKKQIADKRKEKLKAISEKEKMLALASKKDSLKVPAEVRVKVTNKNRGAFLIEGAESTAGGAKVSNIATMSVSSSAMRQLHLDVGNLPKQGGSKDSASQPRKRESRSSSAPGGSVKASWRIPRLSDQPSSSAVTKPEVLSGTKVETTSLDRFPISSSAFPTLPILKTFAPTRNTTERKTVCFKNDSELVQVHVIPVAEDSRLLPVACKKDAPTPRKVVSKQLQQKGPDLEEVLYHILCWNPQWLMEQKKQAVAYPPPVYGNTLWPMVSSFLTYQDYLRILTPLLLLELWTSVSKEYESTLLYCRKARLVVGIDQVDPGHLTVNKRQLMHITCHAVLSEHASQEHHYPHVGDLVYLELEVENADHQNVGPETSTKQRMIVPIFAYVKNTIKETVTQSTRVHKEILKHSLRPTTKLTLVLLAKYRPYDVKMSHAMRIMVVAYIKPDLRLFQAMGHLPSSPLCSHILKPTPQDFSLSDIANQEFVPLIKQDKLNEAQKQAILRAAEACLRAEPKICMIQGPPGKLVFGTGKSLVVVNIIIQILYAQKQYRKHGSRRNVPRILVCAPSNAAIDELVIRLLRIRQSIQKEDRFRMVRTGRLETMKPLVKDVSVIELAKRDAKSNAQILECVESVDLEIRSLEARKNSLSMALETAKRREKKDVVGEIEFKLGDVELKLSQLRRSKTQNTLHPQDLLRLERDAQSRIILGADIVATTLSSCFNNQMETVFNMHKDTSGFHFTCCIVDEATQSQELETLIPLMLGVNTLVLVGDAQQLPATVLSKVAKDHGLGKSLFARLQSCFEDSVRNPVLFLDTQYRMHPDICLWPGRYFYNGRLHSAPNMAQQRDCPVVPYCILSLDYEQNISGELSNVGEAQLVSQLTLGLLEKLGNQKYSIAIITPYNMQRTVITSLLHASSYASQSVEVNTIDSFQGQERDIIVMSCVRTGGIGFLSDTQRLNVALTRARCSLLLCGNFMSLQNDNMWRALLENANQRNVLKHVPSSVAENKDELLKLVLRHS</sequence>
<evidence type="ECO:0000256" key="3">
    <source>
        <dbReference type="ARBA" id="ARBA00022806"/>
    </source>
</evidence>
<feature type="domain" description="FHA" evidence="6">
    <location>
        <begin position="117"/>
        <end position="166"/>
    </location>
</feature>